<dbReference type="EMBL" id="CAIIXF020000011">
    <property type="protein sequence ID" value="CAH1800082.1"/>
    <property type="molecule type" value="Genomic_DNA"/>
</dbReference>
<proteinExistence type="predicted"/>
<evidence type="ECO:0000313" key="2">
    <source>
        <dbReference type="EMBL" id="CAH1800082.1"/>
    </source>
</evidence>
<gene>
    <name evidence="2" type="ORF">OFUS_LOCUS24015</name>
</gene>
<reference evidence="2" key="1">
    <citation type="submission" date="2022-03" db="EMBL/GenBank/DDBJ databases">
        <authorList>
            <person name="Martin C."/>
        </authorList>
    </citation>
    <scope>NUCLEOTIDE SEQUENCE</scope>
</reference>
<name>A0A8S4Q8B1_OWEFU</name>
<evidence type="ECO:0000313" key="3">
    <source>
        <dbReference type="Proteomes" id="UP000749559"/>
    </source>
</evidence>
<dbReference type="AlphaFoldDB" id="A0A8S4Q8B1"/>
<keyword evidence="3" id="KW-1185">Reference proteome</keyword>
<evidence type="ECO:0000256" key="1">
    <source>
        <dbReference type="SAM" id="SignalP"/>
    </source>
</evidence>
<comment type="caution">
    <text evidence="2">The sequence shown here is derived from an EMBL/GenBank/DDBJ whole genome shotgun (WGS) entry which is preliminary data.</text>
</comment>
<feature type="chain" id="PRO_5035849986" evidence="1">
    <location>
        <begin position="19"/>
        <end position="202"/>
    </location>
</feature>
<organism evidence="2 3">
    <name type="scientific">Owenia fusiformis</name>
    <name type="common">Polychaete worm</name>
    <dbReference type="NCBI Taxonomy" id="6347"/>
    <lineage>
        <taxon>Eukaryota</taxon>
        <taxon>Metazoa</taxon>
        <taxon>Spiralia</taxon>
        <taxon>Lophotrochozoa</taxon>
        <taxon>Annelida</taxon>
        <taxon>Polychaeta</taxon>
        <taxon>Sedentaria</taxon>
        <taxon>Canalipalpata</taxon>
        <taxon>Sabellida</taxon>
        <taxon>Oweniida</taxon>
        <taxon>Oweniidae</taxon>
        <taxon>Owenia</taxon>
    </lineage>
</organism>
<feature type="signal peptide" evidence="1">
    <location>
        <begin position="1"/>
        <end position="18"/>
    </location>
</feature>
<dbReference type="Proteomes" id="UP000749559">
    <property type="component" value="Unassembled WGS sequence"/>
</dbReference>
<keyword evidence="1" id="KW-0732">Signal</keyword>
<sequence>MMFAVMLIVGIMSMCAYGKPLDSPDPYIFPPLPPMPPFYDYLNPDIVEYREGTTHRVEEKYCMMNITYEGQPRNDLLDPLEACCILLYNERYDVDNTLKWTTIDTLQCQRTCRTISNVYGKPIAHGSLPNCKNVDNMNDFKDGLLYAADPVGELVQRMFNCRKFTTREKCKMSKRYFYKCCSLNPDDIAYTCPSNCTKHIKL</sequence>
<accession>A0A8S4Q8B1</accession>
<protein>
    <submittedName>
        <fullName evidence="2">Uncharacterized protein</fullName>
    </submittedName>
</protein>